<dbReference type="AlphaFoldDB" id="A0A3R9LDM4"/>
<proteinExistence type="predicted"/>
<name>A0A3R9LDM4_STRCR</name>
<gene>
    <name evidence="1" type="ORF">D8790_04845</name>
</gene>
<organism evidence="1 2">
    <name type="scientific">Streptococcus cristatus</name>
    <dbReference type="NCBI Taxonomy" id="45634"/>
    <lineage>
        <taxon>Bacteria</taxon>
        <taxon>Bacillati</taxon>
        <taxon>Bacillota</taxon>
        <taxon>Bacilli</taxon>
        <taxon>Lactobacillales</taxon>
        <taxon>Streptococcaceae</taxon>
        <taxon>Streptococcus</taxon>
    </lineage>
</organism>
<comment type="caution">
    <text evidence="1">The sequence shown here is derived from an EMBL/GenBank/DDBJ whole genome shotgun (WGS) entry which is preliminary data.</text>
</comment>
<dbReference type="EMBL" id="RJPU01000002">
    <property type="protein sequence ID" value="RSJ96238.1"/>
    <property type="molecule type" value="Genomic_DNA"/>
</dbReference>
<reference evidence="1 2" key="1">
    <citation type="submission" date="2018-11" db="EMBL/GenBank/DDBJ databases">
        <title>Species Designations Belie Phenotypic and Genotypic Heterogeneity in Oral Streptococci.</title>
        <authorList>
            <person name="Velsko I."/>
        </authorList>
    </citation>
    <scope>NUCLEOTIDE SEQUENCE [LARGE SCALE GENOMIC DNA]</scope>
    <source>
        <strain evidence="1 2">BCC13</strain>
    </source>
</reference>
<evidence type="ECO:0000313" key="1">
    <source>
        <dbReference type="EMBL" id="RSJ96238.1"/>
    </source>
</evidence>
<accession>A0A3R9LDM4</accession>
<protein>
    <submittedName>
        <fullName evidence="1">Uncharacterized protein</fullName>
    </submittedName>
</protein>
<evidence type="ECO:0000313" key="2">
    <source>
        <dbReference type="Proteomes" id="UP000278843"/>
    </source>
</evidence>
<dbReference type="Proteomes" id="UP000278843">
    <property type="component" value="Unassembled WGS sequence"/>
</dbReference>
<sequence>MNSITDEDYKWIAKKFYKLAPKNNEDSQRN</sequence>